<dbReference type="Pfam" id="PF01323">
    <property type="entry name" value="DSBA"/>
    <property type="match status" value="1"/>
</dbReference>
<dbReference type="InterPro" id="IPR001853">
    <property type="entry name" value="DSBA-like_thioredoxin_dom"/>
</dbReference>
<dbReference type="PANTHER" id="PTHR42943">
    <property type="entry name" value="GLUTATHIONE S-TRANSFERASE KAPPA"/>
    <property type="match status" value="1"/>
</dbReference>
<dbReference type="GO" id="GO:0016491">
    <property type="term" value="F:oxidoreductase activity"/>
    <property type="evidence" value="ECO:0007669"/>
    <property type="project" value="InterPro"/>
</dbReference>
<name>A0AAF0BJX7_9PROT</name>
<dbReference type="InterPro" id="IPR051924">
    <property type="entry name" value="GST_Kappa/NadH"/>
</dbReference>
<dbReference type="Proteomes" id="UP001217500">
    <property type="component" value="Chromosome"/>
</dbReference>
<dbReference type="SUPFAM" id="SSF52833">
    <property type="entry name" value="Thioredoxin-like"/>
    <property type="match status" value="2"/>
</dbReference>
<evidence type="ECO:0000313" key="2">
    <source>
        <dbReference type="EMBL" id="WCL53639.1"/>
    </source>
</evidence>
<protein>
    <submittedName>
        <fullName evidence="2">DsbA family protein</fullName>
    </submittedName>
</protein>
<evidence type="ECO:0000313" key="3">
    <source>
        <dbReference type="Proteomes" id="UP001217500"/>
    </source>
</evidence>
<accession>A0AAF0BJX7</accession>
<dbReference type="Gene3D" id="3.40.30.10">
    <property type="entry name" value="Glutaredoxin"/>
    <property type="match status" value="2"/>
</dbReference>
<gene>
    <name evidence="2" type="ORF">PH603_13955</name>
</gene>
<dbReference type="PANTHER" id="PTHR42943:SF2">
    <property type="entry name" value="GLUTATHIONE S-TRANSFERASE KAPPA 1"/>
    <property type="match status" value="1"/>
</dbReference>
<proteinExistence type="predicted"/>
<evidence type="ECO:0000259" key="1">
    <source>
        <dbReference type="Pfam" id="PF01323"/>
    </source>
</evidence>
<dbReference type="AlphaFoldDB" id="A0AAF0BJX7"/>
<dbReference type="InterPro" id="IPR036249">
    <property type="entry name" value="Thioredoxin-like_sf"/>
</dbReference>
<sequence>MSFESFVKAGAASWITSKARLNLQRMGTEIARRVRRQGHELTYFHRVDDPYSQLMVQVLPELKERFDVTIRPRVVERLPAAMYPDPARFEAYSILDSARLARLYGLGFPHTALVPDRLAIGMASRFLAANEAHPDFFGLAEEVGAAVWRQDVTAIRKLCAGADMGEQRLEENQKLLRWLGHYASGTIHYGGEFYPGLDRLDHLERRLNALGLGDGETHFELTRLWQYALSNLDRSITGRTVEFFFSVRSPYSYLAMEQAAKLVEAAGVSLRLRPVLPMVMRGLPVPAAKRRYIVFDAAREARLLGIPFGAIVDPVGAAAERALGIGMSLPNDGSDMAFFRSFMTAVWAEGVDGNSEKGMAYILEAAGLPARLARIEVDAGWRAKAERNRQDMLHAGSWGVPTFRVGGTTLWGQDRLWAVVEALRHD</sequence>
<reference evidence="2" key="1">
    <citation type="submission" date="2023-01" db="EMBL/GenBank/DDBJ databases">
        <title>The genome sequence of Kordiimonadaceae bacterium 6D33.</title>
        <authorList>
            <person name="Liu Y."/>
        </authorList>
    </citation>
    <scope>NUCLEOTIDE SEQUENCE</scope>
    <source>
        <strain evidence="2">6D33</strain>
    </source>
</reference>
<feature type="domain" description="DSBA-like thioredoxin" evidence="1">
    <location>
        <begin position="240"/>
        <end position="423"/>
    </location>
</feature>
<keyword evidence="3" id="KW-1185">Reference proteome</keyword>
<dbReference type="EMBL" id="CP116805">
    <property type="protein sequence ID" value="WCL53639.1"/>
    <property type="molecule type" value="Genomic_DNA"/>
</dbReference>
<dbReference type="RefSeq" id="WP_289503151.1">
    <property type="nucleotide sequence ID" value="NZ_CP116805.1"/>
</dbReference>
<organism evidence="2 3">
    <name type="scientific">Gimibacter soli</name>
    <dbReference type="NCBI Taxonomy" id="3024400"/>
    <lineage>
        <taxon>Bacteria</taxon>
        <taxon>Pseudomonadati</taxon>
        <taxon>Pseudomonadota</taxon>
        <taxon>Alphaproteobacteria</taxon>
        <taxon>Kordiimonadales</taxon>
        <taxon>Temperatibacteraceae</taxon>
        <taxon>Gimibacter</taxon>
    </lineage>
</organism>
<dbReference type="KEGG" id="gso:PH603_13955"/>